<dbReference type="GO" id="GO:0002143">
    <property type="term" value="P:tRNA wobble position uridine thiolation"/>
    <property type="evidence" value="ECO:0007669"/>
    <property type="project" value="TreeGrafter"/>
</dbReference>
<dbReference type="InterPro" id="IPR014729">
    <property type="entry name" value="Rossmann-like_a/b/a_fold"/>
</dbReference>
<dbReference type="AlphaFoldDB" id="A0A034VS20"/>
<dbReference type="UniPathway" id="UPA00988"/>
<dbReference type="HAMAP" id="MF_03054">
    <property type="entry name" value="CTU2"/>
    <property type="match status" value="1"/>
</dbReference>
<dbReference type="GO" id="GO:0016783">
    <property type="term" value="F:sulfurtransferase activity"/>
    <property type="evidence" value="ECO:0007669"/>
    <property type="project" value="TreeGrafter"/>
</dbReference>
<keyword evidence="2 3" id="KW-0819">tRNA processing</keyword>
<dbReference type="GeneID" id="105228358"/>
<evidence type="ECO:0000256" key="1">
    <source>
        <dbReference type="ARBA" id="ARBA00022490"/>
    </source>
</evidence>
<protein>
    <recommendedName>
        <fullName evidence="3">Cytoplasmic tRNA 2-thiolation protein 2</fullName>
    </recommendedName>
</protein>
<evidence type="ECO:0000313" key="5">
    <source>
        <dbReference type="Proteomes" id="UP001652620"/>
    </source>
</evidence>
<dbReference type="Pfam" id="PF10288">
    <property type="entry name" value="CTU2"/>
    <property type="match status" value="1"/>
</dbReference>
<comment type="pathway">
    <text evidence="3">tRNA modification; 5-methoxycarbonylmethyl-2-thiouridine-tRNA biosynthesis.</text>
</comment>
<dbReference type="Gene3D" id="3.40.50.620">
    <property type="entry name" value="HUPs"/>
    <property type="match status" value="1"/>
</dbReference>
<name>A0A034VS20_BACDO</name>
<dbReference type="OMA" id="CHACRNI"/>
<proteinExistence type="inferred from homology"/>
<dbReference type="GO" id="GO:0032447">
    <property type="term" value="P:protein urmylation"/>
    <property type="evidence" value="ECO:0007669"/>
    <property type="project" value="UniProtKB-UniRule"/>
</dbReference>
<dbReference type="EMBL" id="GAKP01014599">
    <property type="protein sequence ID" value="JAC44353.1"/>
    <property type="molecule type" value="Transcribed_RNA"/>
</dbReference>
<evidence type="ECO:0000313" key="6">
    <source>
        <dbReference type="RefSeq" id="XP_011206469.1"/>
    </source>
</evidence>
<dbReference type="InterPro" id="IPR019407">
    <property type="entry name" value="CTU2"/>
</dbReference>
<comment type="function">
    <text evidence="3">Plays a central role in 2-thiolation of mcm(5)S(2)U at tRNA wobble positions of tRNA(Lys), tRNA(Glu) and tRNA(Gln). May act by forming a heterodimer with NCS6/CTU1 that ligates sulfur from thiocarboxylated URM1 onto the uridine of tRNAs at wobble position.</text>
</comment>
<dbReference type="GO" id="GO:0016779">
    <property type="term" value="F:nucleotidyltransferase activity"/>
    <property type="evidence" value="ECO:0007669"/>
    <property type="project" value="UniProtKB-UniRule"/>
</dbReference>
<dbReference type="GO" id="GO:0005829">
    <property type="term" value="C:cytosol"/>
    <property type="evidence" value="ECO:0007669"/>
    <property type="project" value="TreeGrafter"/>
</dbReference>
<dbReference type="PANTHER" id="PTHR20882:SF14">
    <property type="entry name" value="CYTOPLASMIC TRNA 2-THIOLATION PROTEIN 2"/>
    <property type="match status" value="1"/>
</dbReference>
<reference evidence="4" key="1">
    <citation type="journal article" date="2014" name="BMC Genomics">
        <title>Characterizing the developmental transcriptome of the oriental fruit fly, Bactrocera dorsalis (Diptera: Tephritidae) through comparative genomic analysis with Drosophila melanogaster utilizing modENCODE datasets.</title>
        <authorList>
            <person name="Geib S.M."/>
            <person name="Calla B."/>
            <person name="Hall B."/>
            <person name="Hou S."/>
            <person name="Manoukis N.C."/>
        </authorList>
    </citation>
    <scope>NUCLEOTIDE SEQUENCE</scope>
    <source>
        <strain evidence="4">Punador</strain>
    </source>
</reference>
<gene>
    <name evidence="4" type="primary">CTU2</name>
    <name evidence="6" type="synonym">LOC105228358</name>
</gene>
<dbReference type="KEGG" id="bdr:105228358"/>
<reference evidence="6" key="2">
    <citation type="submission" date="2022-04" db="UniProtKB">
        <authorList>
            <consortium name="RefSeq"/>
        </authorList>
    </citation>
    <scope>IDENTIFICATION</scope>
    <source>
        <strain evidence="6">Punador</strain>
    </source>
</reference>
<evidence type="ECO:0000256" key="3">
    <source>
        <dbReference type="HAMAP-Rule" id="MF_03054"/>
    </source>
</evidence>
<comment type="similarity">
    <text evidence="3">Belongs to the CTU2/NCS2 family.</text>
</comment>
<sequence>MCSIGDDDVLDDGISSLMTPQKQMLHYLPKGTCYKCGQDRELYKIHFREAECKNCFLIFVNHKFRATVGSSKALPRNADILLVFDGSAESVVLLDMLQTAQSESNFKRLHCYLKVLFLDDYEAYKDTCGINDYKLYIQQVKDLLLSYDNIKCYVTNLRSGIHQKPFDIKDMNLYLNREMEKEKVFSNDINNIQTSTSRNEFIKLYRKNLIASMATILSCKYAFIPTINISIATDLLSAIALGQGNNVACDVAFKDDRLVNGIKIMRPIKNLTETEVLLYIRARNIKWCDRRDHVINASSSIQRITELFIRNLQKNYSSTVSTIICTGNKITSNNDSYEEFEEKCCLCNSSIVNSETLSAVRYSRYVSERMSSDFDLDINFKKFLNLTQNQDQKVCHSCQNIGRDSDINLIKHYL</sequence>
<dbReference type="PANTHER" id="PTHR20882">
    <property type="entry name" value="CYTOPLASMIC TRNA 2-THIOLATION PROTEIN 2"/>
    <property type="match status" value="1"/>
</dbReference>
<dbReference type="Proteomes" id="UP001652620">
    <property type="component" value="Chromosome 1"/>
</dbReference>
<keyword evidence="1 3" id="KW-0963">Cytoplasm</keyword>
<organism evidence="4">
    <name type="scientific">Bactrocera dorsalis</name>
    <name type="common">Oriental fruit fly</name>
    <name type="synonym">Dacus dorsalis</name>
    <dbReference type="NCBI Taxonomy" id="27457"/>
    <lineage>
        <taxon>Eukaryota</taxon>
        <taxon>Metazoa</taxon>
        <taxon>Ecdysozoa</taxon>
        <taxon>Arthropoda</taxon>
        <taxon>Hexapoda</taxon>
        <taxon>Insecta</taxon>
        <taxon>Pterygota</taxon>
        <taxon>Neoptera</taxon>
        <taxon>Endopterygota</taxon>
        <taxon>Diptera</taxon>
        <taxon>Brachycera</taxon>
        <taxon>Muscomorpha</taxon>
        <taxon>Tephritoidea</taxon>
        <taxon>Tephritidae</taxon>
        <taxon>Bactrocera</taxon>
        <taxon>Bactrocera</taxon>
    </lineage>
</organism>
<keyword evidence="5" id="KW-1185">Reference proteome</keyword>
<dbReference type="GO" id="GO:0000049">
    <property type="term" value="F:tRNA binding"/>
    <property type="evidence" value="ECO:0007669"/>
    <property type="project" value="InterPro"/>
</dbReference>
<dbReference type="OrthoDB" id="25129at2759"/>
<comment type="subcellular location">
    <subcellularLocation>
        <location evidence="3">Cytoplasm</location>
    </subcellularLocation>
</comment>
<evidence type="ECO:0000256" key="2">
    <source>
        <dbReference type="ARBA" id="ARBA00022694"/>
    </source>
</evidence>
<dbReference type="EMBL" id="GAKP01014600">
    <property type="protein sequence ID" value="JAC44352.1"/>
    <property type="molecule type" value="Transcribed_RNA"/>
</dbReference>
<dbReference type="CTD" id="348180"/>
<evidence type="ECO:0000313" key="4">
    <source>
        <dbReference type="EMBL" id="JAC44353.1"/>
    </source>
</evidence>
<dbReference type="RefSeq" id="XP_011206469.1">
    <property type="nucleotide sequence ID" value="XM_011208167.3"/>
</dbReference>
<accession>A0A034VS20</accession>
<dbReference type="SUPFAM" id="SSF52402">
    <property type="entry name" value="Adenine nucleotide alpha hydrolases-like"/>
    <property type="match status" value="1"/>
</dbReference>